<protein>
    <submittedName>
        <fullName evidence="4">Acetylxylan esterase</fullName>
    </submittedName>
</protein>
<dbReference type="PANTHER" id="PTHR22946:SF9">
    <property type="entry name" value="POLYKETIDE TRANSFERASE AF380"/>
    <property type="match status" value="1"/>
</dbReference>
<dbReference type="SUPFAM" id="SSF53474">
    <property type="entry name" value="alpha/beta-Hydrolases"/>
    <property type="match status" value="1"/>
</dbReference>
<evidence type="ECO:0000313" key="5">
    <source>
        <dbReference type="Proteomes" id="UP001589793"/>
    </source>
</evidence>
<dbReference type="InterPro" id="IPR008391">
    <property type="entry name" value="AXE1_dom"/>
</dbReference>
<name>A0ABV6R6G0_9MICO</name>
<evidence type="ECO:0000259" key="3">
    <source>
        <dbReference type="Pfam" id="PF05448"/>
    </source>
</evidence>
<evidence type="ECO:0000313" key="4">
    <source>
        <dbReference type="EMBL" id="MFC0672572.1"/>
    </source>
</evidence>
<comment type="caution">
    <text evidence="4">The sequence shown here is derived from an EMBL/GenBank/DDBJ whole genome shotgun (WGS) entry which is preliminary data.</text>
</comment>
<comment type="similarity">
    <text evidence="1">Belongs to the AB hydrolase superfamily.</text>
</comment>
<keyword evidence="2" id="KW-0378">Hydrolase</keyword>
<gene>
    <name evidence="4" type="ORF">ACFFF6_01235</name>
</gene>
<reference evidence="4 5" key="1">
    <citation type="submission" date="2024-09" db="EMBL/GenBank/DDBJ databases">
        <authorList>
            <person name="Sun Q."/>
            <person name="Mori K."/>
        </authorList>
    </citation>
    <scope>NUCLEOTIDE SEQUENCE [LARGE SCALE GENOMIC DNA]</scope>
    <source>
        <strain evidence="4 5">CICC 10874</strain>
    </source>
</reference>
<dbReference type="PANTHER" id="PTHR22946">
    <property type="entry name" value="DIENELACTONE HYDROLASE DOMAIN-CONTAINING PROTEIN-RELATED"/>
    <property type="match status" value="1"/>
</dbReference>
<dbReference type="Proteomes" id="UP001589793">
    <property type="component" value="Unassembled WGS sequence"/>
</dbReference>
<proteinExistence type="inferred from homology"/>
<dbReference type="RefSeq" id="WP_376977457.1">
    <property type="nucleotide sequence ID" value="NZ_JBHLSV010000001.1"/>
</dbReference>
<feature type="domain" description="Acetyl xylan esterase" evidence="3">
    <location>
        <begin position="157"/>
        <end position="215"/>
    </location>
</feature>
<evidence type="ECO:0000256" key="2">
    <source>
        <dbReference type="ARBA" id="ARBA00022801"/>
    </source>
</evidence>
<dbReference type="InterPro" id="IPR050261">
    <property type="entry name" value="FrsA_esterase"/>
</dbReference>
<dbReference type="InterPro" id="IPR029058">
    <property type="entry name" value="AB_hydrolase_fold"/>
</dbReference>
<sequence>MPPTSDPASRDRLRSLLGMDRFVPSVPAALAPTVGALSSATAPPQLTRILTADGRGIPAYLLRADPAVATGAGVVLIAGHGRGIDDLVRTDPADGYHGALAHRLVAAGLTVLCPEMESFGRRRSPAAPASRPYAPGDSSCRIDAPRHLLTGTTLLGRRVADAAAAADALRRLPDVDPARVAIAGGSGGGAVALLLAALDEEISAALVATYFCTFEASVLALPHCPCTIVPGLLDPADGPALEMADIGRLIAPRPLILEAGRKDPIFPISATRAEFARLLSAWHEPGGPGPRLVVTDEGHRFVAADSLRLFAAALAPSA</sequence>
<accession>A0ABV6R6G0</accession>
<evidence type="ECO:0000256" key="1">
    <source>
        <dbReference type="ARBA" id="ARBA00008645"/>
    </source>
</evidence>
<organism evidence="4 5">
    <name type="scientific">Brachybacterium hainanense</name>
    <dbReference type="NCBI Taxonomy" id="1541174"/>
    <lineage>
        <taxon>Bacteria</taxon>
        <taxon>Bacillati</taxon>
        <taxon>Actinomycetota</taxon>
        <taxon>Actinomycetes</taxon>
        <taxon>Micrococcales</taxon>
        <taxon>Dermabacteraceae</taxon>
        <taxon>Brachybacterium</taxon>
    </lineage>
</organism>
<dbReference type="Gene3D" id="3.40.50.1820">
    <property type="entry name" value="alpha/beta hydrolase"/>
    <property type="match status" value="1"/>
</dbReference>
<dbReference type="EMBL" id="JBHLSV010000001">
    <property type="protein sequence ID" value="MFC0672572.1"/>
    <property type="molecule type" value="Genomic_DNA"/>
</dbReference>
<keyword evidence="5" id="KW-1185">Reference proteome</keyword>
<dbReference type="Pfam" id="PF05448">
    <property type="entry name" value="AXE1"/>
    <property type="match status" value="1"/>
</dbReference>